<accession>A0A9D4V5A1</accession>
<evidence type="ECO:0000313" key="1">
    <source>
        <dbReference type="EMBL" id="KAI5079581.1"/>
    </source>
</evidence>
<protein>
    <submittedName>
        <fullName evidence="1">Uncharacterized protein</fullName>
    </submittedName>
</protein>
<evidence type="ECO:0000313" key="2">
    <source>
        <dbReference type="Proteomes" id="UP000886520"/>
    </source>
</evidence>
<organism evidence="1 2">
    <name type="scientific">Adiantum capillus-veneris</name>
    <name type="common">Maidenhair fern</name>
    <dbReference type="NCBI Taxonomy" id="13818"/>
    <lineage>
        <taxon>Eukaryota</taxon>
        <taxon>Viridiplantae</taxon>
        <taxon>Streptophyta</taxon>
        <taxon>Embryophyta</taxon>
        <taxon>Tracheophyta</taxon>
        <taxon>Polypodiopsida</taxon>
        <taxon>Polypodiidae</taxon>
        <taxon>Polypodiales</taxon>
        <taxon>Pteridineae</taxon>
        <taxon>Pteridaceae</taxon>
        <taxon>Vittarioideae</taxon>
        <taxon>Adiantum</taxon>
    </lineage>
</organism>
<sequence length="158" mass="18057">MREECSLFLAELTSYVSVIELSTISKFGQLCYTLKEADFLTSKVSLLVDNMTSVMSSKVMNHILGLDRGAWNSKPSHDEEALCFELELHLWYTENSQYPSLHQEFKTITWIWLMSSRIIQEQGSDIAVEPLPIKNASSSGRRLEQGVKKLVWVKMNHG</sequence>
<reference evidence="1 2" key="1">
    <citation type="submission" date="2021-01" db="EMBL/GenBank/DDBJ databases">
        <title>Adiantum capillus-veneris genome.</title>
        <authorList>
            <person name="Fang Y."/>
            <person name="Liao Q."/>
        </authorList>
    </citation>
    <scope>NUCLEOTIDE SEQUENCE [LARGE SCALE GENOMIC DNA]</scope>
    <source>
        <strain evidence="1">H3</strain>
        <tissue evidence="1">Leaf</tissue>
    </source>
</reference>
<comment type="caution">
    <text evidence="1">The sequence shown here is derived from an EMBL/GenBank/DDBJ whole genome shotgun (WGS) entry which is preliminary data.</text>
</comment>
<dbReference type="EMBL" id="JABFUD020000005">
    <property type="protein sequence ID" value="KAI5079581.1"/>
    <property type="molecule type" value="Genomic_DNA"/>
</dbReference>
<dbReference type="Proteomes" id="UP000886520">
    <property type="component" value="Chromosome 5"/>
</dbReference>
<proteinExistence type="predicted"/>
<keyword evidence="2" id="KW-1185">Reference proteome</keyword>
<name>A0A9D4V5A1_ADICA</name>
<gene>
    <name evidence="1" type="ORF">GOP47_0005060</name>
</gene>
<dbReference type="AlphaFoldDB" id="A0A9D4V5A1"/>